<gene>
    <name evidence="1" type="ORF">DPMN_193321</name>
</gene>
<evidence type="ECO:0000313" key="2">
    <source>
        <dbReference type="Proteomes" id="UP000828390"/>
    </source>
</evidence>
<reference evidence="1" key="2">
    <citation type="submission" date="2020-11" db="EMBL/GenBank/DDBJ databases">
        <authorList>
            <person name="McCartney M.A."/>
            <person name="Auch B."/>
            <person name="Kono T."/>
            <person name="Mallez S."/>
            <person name="Becker A."/>
            <person name="Gohl D.M."/>
            <person name="Silverstein K.A.T."/>
            <person name="Koren S."/>
            <person name="Bechman K.B."/>
            <person name="Herman A."/>
            <person name="Abrahante J.E."/>
            <person name="Garbe J."/>
        </authorList>
    </citation>
    <scope>NUCLEOTIDE SEQUENCE</scope>
    <source>
        <strain evidence="1">Duluth1</strain>
        <tissue evidence="1">Whole animal</tissue>
    </source>
</reference>
<reference evidence="1" key="1">
    <citation type="journal article" date="2019" name="bioRxiv">
        <title>The Genome of the Zebra Mussel, Dreissena polymorpha: A Resource for Invasive Species Research.</title>
        <authorList>
            <person name="McCartney M.A."/>
            <person name="Auch B."/>
            <person name="Kono T."/>
            <person name="Mallez S."/>
            <person name="Zhang Y."/>
            <person name="Obille A."/>
            <person name="Becker A."/>
            <person name="Abrahante J.E."/>
            <person name="Garbe J."/>
            <person name="Badalamenti J.P."/>
            <person name="Herman A."/>
            <person name="Mangelson H."/>
            <person name="Liachko I."/>
            <person name="Sullivan S."/>
            <person name="Sone E.D."/>
            <person name="Koren S."/>
            <person name="Silverstein K.A.T."/>
            <person name="Beckman K.B."/>
            <person name="Gohl D.M."/>
        </authorList>
    </citation>
    <scope>NUCLEOTIDE SEQUENCE</scope>
    <source>
        <strain evidence="1">Duluth1</strain>
        <tissue evidence="1">Whole animal</tissue>
    </source>
</reference>
<keyword evidence="2" id="KW-1185">Reference proteome</keyword>
<protein>
    <submittedName>
        <fullName evidence="1">Uncharacterized protein</fullName>
    </submittedName>
</protein>
<sequence>MLLCFAVLKCALSPTGDKLYITDWDHHKLLTLAMDGTLLATLTDPSLERPYGLHVTPAGQMLVCGWYSHTILQVDREGRSKLATLATRERGGVGFPVSVCYSSTTSSIIVGKLGDHILVFRVE</sequence>
<accession>A0A9D4BF30</accession>
<proteinExistence type="predicted"/>
<dbReference type="EMBL" id="JAIWYP010000018">
    <property type="protein sequence ID" value="KAH3692984.1"/>
    <property type="molecule type" value="Genomic_DNA"/>
</dbReference>
<dbReference type="Gene3D" id="2.120.10.30">
    <property type="entry name" value="TolB, C-terminal domain"/>
    <property type="match status" value="1"/>
</dbReference>
<organism evidence="1 2">
    <name type="scientific">Dreissena polymorpha</name>
    <name type="common">Zebra mussel</name>
    <name type="synonym">Mytilus polymorpha</name>
    <dbReference type="NCBI Taxonomy" id="45954"/>
    <lineage>
        <taxon>Eukaryota</taxon>
        <taxon>Metazoa</taxon>
        <taxon>Spiralia</taxon>
        <taxon>Lophotrochozoa</taxon>
        <taxon>Mollusca</taxon>
        <taxon>Bivalvia</taxon>
        <taxon>Autobranchia</taxon>
        <taxon>Heteroconchia</taxon>
        <taxon>Euheterodonta</taxon>
        <taxon>Imparidentia</taxon>
        <taxon>Neoheterodontei</taxon>
        <taxon>Myida</taxon>
        <taxon>Dreissenoidea</taxon>
        <taxon>Dreissenidae</taxon>
        <taxon>Dreissena</taxon>
    </lineage>
</organism>
<name>A0A9D4BF30_DREPO</name>
<dbReference type="InterPro" id="IPR011042">
    <property type="entry name" value="6-blade_b-propeller_TolB-like"/>
</dbReference>
<evidence type="ECO:0000313" key="1">
    <source>
        <dbReference type="EMBL" id="KAH3692984.1"/>
    </source>
</evidence>
<dbReference type="SUPFAM" id="SSF101898">
    <property type="entry name" value="NHL repeat"/>
    <property type="match status" value="1"/>
</dbReference>
<comment type="caution">
    <text evidence="1">The sequence shown here is derived from an EMBL/GenBank/DDBJ whole genome shotgun (WGS) entry which is preliminary data.</text>
</comment>
<dbReference type="AlphaFoldDB" id="A0A9D4BF30"/>
<dbReference type="Proteomes" id="UP000828390">
    <property type="component" value="Unassembled WGS sequence"/>
</dbReference>